<name>A0A9N8HAQ2_9STRA</name>
<organism evidence="9 10">
    <name type="scientific">Seminavis robusta</name>
    <dbReference type="NCBI Taxonomy" id="568900"/>
    <lineage>
        <taxon>Eukaryota</taxon>
        <taxon>Sar</taxon>
        <taxon>Stramenopiles</taxon>
        <taxon>Ochrophyta</taxon>
        <taxon>Bacillariophyta</taxon>
        <taxon>Bacillariophyceae</taxon>
        <taxon>Bacillariophycidae</taxon>
        <taxon>Naviculales</taxon>
        <taxon>Naviculaceae</taxon>
        <taxon>Seminavis</taxon>
    </lineage>
</organism>
<evidence type="ECO:0000313" key="9">
    <source>
        <dbReference type="EMBL" id="CAB9507416.1"/>
    </source>
</evidence>
<dbReference type="CDD" id="cd08830">
    <property type="entry name" value="ArfGap_ArfGap1"/>
    <property type="match status" value="1"/>
</dbReference>
<reference evidence="9" key="1">
    <citation type="submission" date="2020-06" db="EMBL/GenBank/DDBJ databases">
        <authorList>
            <consortium name="Plant Systems Biology data submission"/>
        </authorList>
    </citation>
    <scope>NUCLEOTIDE SEQUENCE</scope>
    <source>
        <strain evidence="9">D6</strain>
    </source>
</reference>
<dbReference type="GO" id="GO:0005096">
    <property type="term" value="F:GTPase activator activity"/>
    <property type="evidence" value="ECO:0007669"/>
    <property type="project" value="UniProtKB-KW"/>
</dbReference>
<dbReference type="InterPro" id="IPR037278">
    <property type="entry name" value="ARFGAP/RecO"/>
</dbReference>
<dbReference type="PANTHER" id="PTHR45686">
    <property type="entry name" value="ADP-RIBOSYLATION FACTOR GTPASE ACTIVATING PROTEIN 3, ISOFORM H-RELATED"/>
    <property type="match status" value="1"/>
</dbReference>
<dbReference type="SMART" id="SM00105">
    <property type="entry name" value="ArfGap"/>
    <property type="match status" value="1"/>
</dbReference>
<keyword evidence="10" id="KW-1185">Reference proteome</keyword>
<dbReference type="GO" id="GO:0000139">
    <property type="term" value="C:Golgi membrane"/>
    <property type="evidence" value="ECO:0007669"/>
    <property type="project" value="GOC"/>
</dbReference>
<keyword evidence="4" id="KW-0862">Zinc</keyword>
<keyword evidence="7" id="KW-0472">Membrane</keyword>
<dbReference type="SUPFAM" id="SSF57863">
    <property type="entry name" value="ArfGap/RecO-like zinc finger"/>
    <property type="match status" value="1"/>
</dbReference>
<comment type="caution">
    <text evidence="9">The sequence shown here is derived from an EMBL/GenBank/DDBJ whole genome shotgun (WGS) entry which is preliminary data.</text>
</comment>
<feature type="transmembrane region" description="Helical" evidence="7">
    <location>
        <begin position="472"/>
        <end position="494"/>
    </location>
</feature>
<protein>
    <submittedName>
        <fullName evidence="9">With coiled-coil, ANK repeat and PH domain-containing protein</fullName>
    </submittedName>
</protein>
<keyword evidence="7" id="KW-1133">Transmembrane helix</keyword>
<evidence type="ECO:0000256" key="2">
    <source>
        <dbReference type="ARBA" id="ARBA00022723"/>
    </source>
</evidence>
<evidence type="ECO:0000256" key="3">
    <source>
        <dbReference type="ARBA" id="ARBA00022771"/>
    </source>
</evidence>
<feature type="region of interest" description="Disordered" evidence="6">
    <location>
        <begin position="117"/>
        <end position="151"/>
    </location>
</feature>
<feature type="region of interest" description="Disordered" evidence="6">
    <location>
        <begin position="297"/>
        <end position="344"/>
    </location>
</feature>
<evidence type="ECO:0000256" key="7">
    <source>
        <dbReference type="SAM" id="Phobius"/>
    </source>
</evidence>
<evidence type="ECO:0000259" key="8">
    <source>
        <dbReference type="PROSITE" id="PS50115"/>
    </source>
</evidence>
<feature type="domain" description="Arf-GAP" evidence="8">
    <location>
        <begin position="6"/>
        <end position="122"/>
    </location>
</feature>
<dbReference type="PROSITE" id="PS50115">
    <property type="entry name" value="ARFGAP"/>
    <property type="match status" value="1"/>
</dbReference>
<dbReference type="PRINTS" id="PR00405">
    <property type="entry name" value="REVINTRACTNG"/>
</dbReference>
<dbReference type="Gene3D" id="1.10.220.150">
    <property type="entry name" value="Arf GTPase activating protein"/>
    <property type="match status" value="1"/>
</dbReference>
<gene>
    <name evidence="9" type="ORF">SEMRO_305_G112880.1</name>
</gene>
<dbReference type="PANTHER" id="PTHR45686:SF18">
    <property type="entry name" value="ADP-RIBOSYLATION FACTOR GTPASE-ACTIVATING PROTEIN GCS1"/>
    <property type="match status" value="1"/>
</dbReference>
<dbReference type="InterPro" id="IPR001164">
    <property type="entry name" value="ArfGAP_dom"/>
</dbReference>
<keyword evidence="1" id="KW-0343">GTPase activation</keyword>
<dbReference type="GO" id="GO:0008270">
    <property type="term" value="F:zinc ion binding"/>
    <property type="evidence" value="ECO:0007669"/>
    <property type="project" value="UniProtKB-KW"/>
</dbReference>
<evidence type="ECO:0000313" key="10">
    <source>
        <dbReference type="Proteomes" id="UP001153069"/>
    </source>
</evidence>
<dbReference type="GO" id="GO:0048205">
    <property type="term" value="P:COPI coating of Golgi vesicle"/>
    <property type="evidence" value="ECO:0007669"/>
    <property type="project" value="TreeGrafter"/>
</dbReference>
<dbReference type="OrthoDB" id="983479at2759"/>
<dbReference type="InterPro" id="IPR038508">
    <property type="entry name" value="ArfGAP_dom_sf"/>
</dbReference>
<dbReference type="EMBL" id="CAICTM010000304">
    <property type="protein sequence ID" value="CAB9507416.1"/>
    <property type="molecule type" value="Genomic_DNA"/>
</dbReference>
<sequence>MVQMTAADQAVVRAMPGNKCCCDCGMKNPQWASVSFGNVFCLDCSGVHRSLGVHISFVRSIAMDSWTDKQLSAMKTGGNDKCNEYLKKNGIDPRTPIKQKYESPVAQLYKEVLKARIEGRPEPTELPKPAPKKQYTPAPSSGGFGSSDASGMERLAGETDQQYIARQTRLREEARARMAQKFGGSSMGGVGSSSMQGIGSNPNYNRSSSMDAVTDSVVSGLGNAFNFAASIVNDDKTKHSIGGLTSSVKSAGAGFWGGLTSGVAGAAQAVSQPDVGNGLADLQREFASKKTGSMYAGFGSDSMNPPASSNGLGGGSSMGSGEAPGLPGEDRNGVGRLTGETDQQYIARQTRLKEEAKARMAAKFGSGGLGGVGSSIGMGSRSAPPSVGVPGGAVTAEAPGLPGEDRNGIGRLTGESDEQYIARQTRLRDEAKARMAAKFGKEGQWVVLVLARSHLPLVEWDLKILLVPSNPLVLSLPAHVLLGLLHLLVVILLLKDRSLLPQ</sequence>
<dbReference type="Proteomes" id="UP001153069">
    <property type="component" value="Unassembled WGS sequence"/>
</dbReference>
<evidence type="ECO:0000256" key="1">
    <source>
        <dbReference type="ARBA" id="ARBA00022468"/>
    </source>
</evidence>
<dbReference type="AlphaFoldDB" id="A0A9N8HAQ2"/>
<keyword evidence="2" id="KW-0479">Metal-binding</keyword>
<evidence type="ECO:0000256" key="5">
    <source>
        <dbReference type="PROSITE-ProRule" id="PRU00288"/>
    </source>
</evidence>
<feature type="region of interest" description="Disordered" evidence="6">
    <location>
        <begin position="182"/>
        <end position="208"/>
    </location>
</feature>
<proteinExistence type="predicted"/>
<keyword evidence="3 5" id="KW-0863">Zinc-finger</keyword>
<keyword evidence="7" id="KW-0812">Transmembrane</keyword>
<dbReference type="Pfam" id="PF01412">
    <property type="entry name" value="ArfGap"/>
    <property type="match status" value="1"/>
</dbReference>
<accession>A0A9N8HAQ2</accession>
<evidence type="ECO:0000256" key="4">
    <source>
        <dbReference type="ARBA" id="ARBA00022833"/>
    </source>
</evidence>
<evidence type="ECO:0000256" key="6">
    <source>
        <dbReference type="SAM" id="MobiDB-lite"/>
    </source>
</evidence>